<dbReference type="EMBL" id="AP025523">
    <property type="protein sequence ID" value="BDE07118.1"/>
    <property type="molecule type" value="Genomic_DNA"/>
</dbReference>
<dbReference type="Proteomes" id="UP001317532">
    <property type="component" value="Chromosome"/>
</dbReference>
<keyword evidence="3" id="KW-1185">Reference proteome</keyword>
<gene>
    <name evidence="2" type="ORF">WPS_23940</name>
</gene>
<dbReference type="InterPro" id="IPR029068">
    <property type="entry name" value="Glyas_Bleomycin-R_OHBP_Dase"/>
</dbReference>
<dbReference type="InterPro" id="IPR037523">
    <property type="entry name" value="VOC_core"/>
</dbReference>
<evidence type="ECO:0000259" key="1">
    <source>
        <dbReference type="PROSITE" id="PS51819"/>
    </source>
</evidence>
<accession>A0AAN1XZB5</accession>
<dbReference type="Gene3D" id="3.10.180.10">
    <property type="entry name" value="2,3-Dihydroxybiphenyl 1,2-Dioxygenase, domain 1"/>
    <property type="match status" value="1"/>
</dbReference>
<evidence type="ECO:0000313" key="3">
    <source>
        <dbReference type="Proteomes" id="UP001317532"/>
    </source>
</evidence>
<protein>
    <recommendedName>
        <fullName evidence="1">VOC domain-containing protein</fullName>
    </recommendedName>
</protein>
<dbReference type="SUPFAM" id="SSF54593">
    <property type="entry name" value="Glyoxalase/Bleomycin resistance protein/Dihydroxybiphenyl dioxygenase"/>
    <property type="match status" value="1"/>
</dbReference>
<reference evidence="2 3" key="1">
    <citation type="journal article" date="2022" name="ISME Commun">
        <title>Vulcanimicrobium alpinus gen. nov. sp. nov., the first cultivated representative of the candidate phylum 'Eremiobacterota', is a metabolically versatile aerobic anoxygenic phototroph.</title>
        <authorList>
            <person name="Yabe S."/>
            <person name="Muto K."/>
            <person name="Abe K."/>
            <person name="Yokota A."/>
            <person name="Staudigel H."/>
            <person name="Tebo B.M."/>
        </authorList>
    </citation>
    <scope>NUCLEOTIDE SEQUENCE [LARGE SCALE GENOMIC DNA]</scope>
    <source>
        <strain evidence="2 3">WC8-2</strain>
    </source>
</reference>
<sequence length="142" mass="15848">MTFPTQESAVVAQPLIAVRDVRASSRWYAELLGADSLPEHSHRDVYDRISCSGQLLLQLHAWDEEDHPNLVGADAAPHGHGVLLWFQVDDFDSIVERARGLGAEIIEEPHVNDKPGHREMWVRDSDGYVVVVAGPDVEYLRG</sequence>
<dbReference type="Pfam" id="PF00903">
    <property type="entry name" value="Glyoxalase"/>
    <property type="match status" value="1"/>
</dbReference>
<dbReference type="InterPro" id="IPR004360">
    <property type="entry name" value="Glyas_Fos-R_dOase_dom"/>
</dbReference>
<name>A0AAN1XZB5_UNVUL</name>
<dbReference type="CDD" id="cd06587">
    <property type="entry name" value="VOC"/>
    <property type="match status" value="1"/>
</dbReference>
<feature type="domain" description="VOC" evidence="1">
    <location>
        <begin position="10"/>
        <end position="135"/>
    </location>
</feature>
<dbReference type="AlphaFoldDB" id="A0AAN1XZB5"/>
<organism evidence="2 3">
    <name type="scientific">Vulcanimicrobium alpinum</name>
    <dbReference type="NCBI Taxonomy" id="3016050"/>
    <lineage>
        <taxon>Bacteria</taxon>
        <taxon>Bacillati</taxon>
        <taxon>Vulcanimicrobiota</taxon>
        <taxon>Vulcanimicrobiia</taxon>
        <taxon>Vulcanimicrobiales</taxon>
        <taxon>Vulcanimicrobiaceae</taxon>
        <taxon>Vulcanimicrobium</taxon>
    </lineage>
</organism>
<evidence type="ECO:0000313" key="2">
    <source>
        <dbReference type="EMBL" id="BDE07118.1"/>
    </source>
</evidence>
<dbReference type="PROSITE" id="PS51819">
    <property type="entry name" value="VOC"/>
    <property type="match status" value="1"/>
</dbReference>
<proteinExistence type="predicted"/>
<dbReference type="RefSeq" id="WP_317994730.1">
    <property type="nucleotide sequence ID" value="NZ_AP025523.1"/>
</dbReference>
<dbReference type="KEGG" id="vab:WPS_23940"/>